<keyword evidence="2" id="KW-0805">Transcription regulation</keyword>
<feature type="domain" description="RNA polymerase sigma-70 region 2" evidence="5">
    <location>
        <begin position="27"/>
        <end position="93"/>
    </location>
</feature>
<evidence type="ECO:0000256" key="4">
    <source>
        <dbReference type="ARBA" id="ARBA00023163"/>
    </source>
</evidence>
<dbReference type="PANTHER" id="PTHR43133">
    <property type="entry name" value="RNA POLYMERASE ECF-TYPE SIGMA FACTO"/>
    <property type="match status" value="1"/>
</dbReference>
<dbReference type="Proteomes" id="UP000184041">
    <property type="component" value="Unassembled WGS sequence"/>
</dbReference>
<dbReference type="InterPro" id="IPR036388">
    <property type="entry name" value="WH-like_DNA-bd_sf"/>
</dbReference>
<dbReference type="InterPro" id="IPR013325">
    <property type="entry name" value="RNA_pol_sigma_r2"/>
</dbReference>
<keyword evidence="8" id="KW-1185">Reference proteome</keyword>
<evidence type="ECO:0000313" key="8">
    <source>
        <dbReference type="Proteomes" id="UP000184041"/>
    </source>
</evidence>
<evidence type="ECO:0000256" key="2">
    <source>
        <dbReference type="ARBA" id="ARBA00023015"/>
    </source>
</evidence>
<dbReference type="Pfam" id="PF04542">
    <property type="entry name" value="Sigma70_r2"/>
    <property type="match status" value="1"/>
</dbReference>
<protein>
    <submittedName>
        <fullName evidence="7">RNA polymerase sigma-70 factor, ECF subfamily</fullName>
    </submittedName>
</protein>
<keyword evidence="3" id="KW-0731">Sigma factor</keyword>
<accession>A0A1M4W0B4</accession>
<dbReference type="InterPro" id="IPR007627">
    <property type="entry name" value="RNA_pol_sigma70_r2"/>
</dbReference>
<dbReference type="GO" id="GO:0016987">
    <property type="term" value="F:sigma factor activity"/>
    <property type="evidence" value="ECO:0007669"/>
    <property type="project" value="UniProtKB-KW"/>
</dbReference>
<organism evidence="7 8">
    <name type="scientific">Fodinibius roseus</name>
    <dbReference type="NCBI Taxonomy" id="1194090"/>
    <lineage>
        <taxon>Bacteria</taxon>
        <taxon>Pseudomonadati</taxon>
        <taxon>Balneolota</taxon>
        <taxon>Balneolia</taxon>
        <taxon>Balneolales</taxon>
        <taxon>Balneolaceae</taxon>
        <taxon>Fodinibius</taxon>
    </lineage>
</organism>
<dbReference type="NCBIfam" id="TIGR02937">
    <property type="entry name" value="sigma70-ECF"/>
    <property type="match status" value="1"/>
</dbReference>
<feature type="domain" description="RNA polymerase sigma factor 70 region 4 type 2" evidence="6">
    <location>
        <begin position="124"/>
        <end position="171"/>
    </location>
</feature>
<dbReference type="SUPFAM" id="SSF88659">
    <property type="entry name" value="Sigma3 and sigma4 domains of RNA polymerase sigma factors"/>
    <property type="match status" value="1"/>
</dbReference>
<dbReference type="InterPro" id="IPR039425">
    <property type="entry name" value="RNA_pol_sigma-70-like"/>
</dbReference>
<keyword evidence="4" id="KW-0804">Transcription</keyword>
<dbReference type="AlphaFoldDB" id="A0A1M4W0B4"/>
<dbReference type="RefSeq" id="WP_073059544.1">
    <property type="nucleotide sequence ID" value="NZ_FQUS01000003.1"/>
</dbReference>
<dbReference type="InterPro" id="IPR014284">
    <property type="entry name" value="RNA_pol_sigma-70_dom"/>
</dbReference>
<evidence type="ECO:0000256" key="1">
    <source>
        <dbReference type="ARBA" id="ARBA00010641"/>
    </source>
</evidence>
<dbReference type="GO" id="GO:0003677">
    <property type="term" value="F:DNA binding"/>
    <property type="evidence" value="ECO:0007669"/>
    <property type="project" value="InterPro"/>
</dbReference>
<dbReference type="Pfam" id="PF08281">
    <property type="entry name" value="Sigma70_r4_2"/>
    <property type="match status" value="1"/>
</dbReference>
<evidence type="ECO:0000259" key="5">
    <source>
        <dbReference type="Pfam" id="PF04542"/>
    </source>
</evidence>
<dbReference type="InterPro" id="IPR013249">
    <property type="entry name" value="RNA_pol_sigma70_r4_t2"/>
</dbReference>
<dbReference type="GO" id="GO:0006352">
    <property type="term" value="P:DNA-templated transcription initiation"/>
    <property type="evidence" value="ECO:0007669"/>
    <property type="project" value="InterPro"/>
</dbReference>
<evidence type="ECO:0000256" key="3">
    <source>
        <dbReference type="ARBA" id="ARBA00023082"/>
    </source>
</evidence>
<name>A0A1M4W0B4_9BACT</name>
<dbReference type="InterPro" id="IPR013324">
    <property type="entry name" value="RNA_pol_sigma_r3/r4-like"/>
</dbReference>
<dbReference type="Gene3D" id="1.10.1740.10">
    <property type="match status" value="1"/>
</dbReference>
<dbReference type="STRING" id="1194090.SAMN05443144_10383"/>
<dbReference type="NCBIfam" id="TIGR02985">
    <property type="entry name" value="Sig70_bacteroi1"/>
    <property type="match status" value="1"/>
</dbReference>
<dbReference type="PANTHER" id="PTHR43133:SF46">
    <property type="entry name" value="RNA POLYMERASE SIGMA-70 FACTOR ECF SUBFAMILY"/>
    <property type="match status" value="1"/>
</dbReference>
<reference evidence="7 8" key="1">
    <citation type="submission" date="2016-11" db="EMBL/GenBank/DDBJ databases">
        <authorList>
            <person name="Jaros S."/>
            <person name="Januszkiewicz K."/>
            <person name="Wedrychowicz H."/>
        </authorList>
    </citation>
    <scope>NUCLEOTIDE SEQUENCE [LARGE SCALE GENOMIC DNA]</scope>
    <source>
        <strain evidence="7 8">DSM 21986</strain>
    </source>
</reference>
<dbReference type="OrthoDB" id="764811at2"/>
<gene>
    <name evidence="7" type="ORF">SAMN05443144_10383</name>
</gene>
<dbReference type="Gene3D" id="1.10.10.10">
    <property type="entry name" value="Winged helix-like DNA-binding domain superfamily/Winged helix DNA-binding domain"/>
    <property type="match status" value="1"/>
</dbReference>
<dbReference type="EMBL" id="FQUS01000003">
    <property type="protein sequence ID" value="SHE74637.1"/>
    <property type="molecule type" value="Genomic_DNA"/>
</dbReference>
<proteinExistence type="inferred from homology"/>
<evidence type="ECO:0000313" key="7">
    <source>
        <dbReference type="EMBL" id="SHE74637.1"/>
    </source>
</evidence>
<comment type="similarity">
    <text evidence="1">Belongs to the sigma-70 factor family. ECF subfamily.</text>
</comment>
<dbReference type="InterPro" id="IPR014327">
    <property type="entry name" value="RNA_pol_sigma70_bacteroid"/>
</dbReference>
<sequence length="189" mass="22260">MGSGDNGDKVLLQKLKRGDETSFRTIYLKYHKRLFRLAFKYLRSKSLAEDAVHEVFVSLWNDRKKLRVSGSLRGFLFTAIKNHVLNVIDKDKRRLKKHINHSYEKKASRLEAANVIELSEYRGLYQSAVEHLPEKRRQVFELRTEEGLTNREVAAYMEISVHTVKSQYYKASTFIKEYVRRNMNRETGS</sequence>
<evidence type="ECO:0000259" key="6">
    <source>
        <dbReference type="Pfam" id="PF08281"/>
    </source>
</evidence>
<dbReference type="SUPFAM" id="SSF88946">
    <property type="entry name" value="Sigma2 domain of RNA polymerase sigma factors"/>
    <property type="match status" value="1"/>
</dbReference>